<dbReference type="SMART" id="SM00220">
    <property type="entry name" value="S_TKc"/>
    <property type="match status" value="1"/>
</dbReference>
<organism evidence="4 5">
    <name type="scientific">Nanchangia anserum</name>
    <dbReference type="NCBI Taxonomy" id="2692125"/>
    <lineage>
        <taxon>Bacteria</taxon>
        <taxon>Bacillati</taxon>
        <taxon>Actinomycetota</taxon>
        <taxon>Actinomycetes</taxon>
        <taxon>Actinomycetales</taxon>
        <taxon>Actinomycetaceae</taxon>
        <taxon>Nanchangia</taxon>
    </lineage>
</organism>
<evidence type="ECO:0000313" key="5">
    <source>
        <dbReference type="Proteomes" id="UP000627538"/>
    </source>
</evidence>
<feature type="compositionally biased region" description="Basic and acidic residues" evidence="1">
    <location>
        <begin position="200"/>
        <end position="209"/>
    </location>
</feature>
<proteinExistence type="predicted"/>
<keyword evidence="2" id="KW-1133">Transmembrane helix</keyword>
<dbReference type="GO" id="GO:0005524">
    <property type="term" value="F:ATP binding"/>
    <property type="evidence" value="ECO:0007669"/>
    <property type="project" value="InterPro"/>
</dbReference>
<feature type="domain" description="Protein kinase" evidence="3">
    <location>
        <begin position="6"/>
        <end position="246"/>
    </location>
</feature>
<keyword evidence="2" id="KW-0472">Membrane</keyword>
<evidence type="ECO:0000313" key="4">
    <source>
        <dbReference type="EMBL" id="MBD3688663.1"/>
    </source>
</evidence>
<dbReference type="AlphaFoldDB" id="A0A8I0G9F6"/>
<dbReference type="InterPro" id="IPR011009">
    <property type="entry name" value="Kinase-like_dom_sf"/>
</dbReference>
<dbReference type="Proteomes" id="UP000627538">
    <property type="component" value="Unassembled WGS sequence"/>
</dbReference>
<evidence type="ECO:0000256" key="2">
    <source>
        <dbReference type="SAM" id="Phobius"/>
    </source>
</evidence>
<protein>
    <recommendedName>
        <fullName evidence="3">Protein kinase domain-containing protein</fullName>
    </recommendedName>
</protein>
<keyword evidence="5" id="KW-1185">Reference proteome</keyword>
<feature type="region of interest" description="Disordered" evidence="1">
    <location>
        <begin position="193"/>
        <end position="248"/>
    </location>
</feature>
<feature type="transmembrane region" description="Helical" evidence="2">
    <location>
        <begin position="253"/>
        <end position="273"/>
    </location>
</feature>
<dbReference type="SUPFAM" id="SSF56112">
    <property type="entry name" value="Protein kinase-like (PK-like)"/>
    <property type="match status" value="1"/>
</dbReference>
<name>A0A8I0G9F6_9ACTO</name>
<comment type="caution">
    <text evidence="4">The sequence shown here is derived from an EMBL/GenBank/DDBJ whole genome shotgun (WGS) entry which is preliminary data.</text>
</comment>
<dbReference type="GO" id="GO:0004672">
    <property type="term" value="F:protein kinase activity"/>
    <property type="evidence" value="ECO:0007669"/>
    <property type="project" value="InterPro"/>
</dbReference>
<evidence type="ECO:0000256" key="1">
    <source>
        <dbReference type="SAM" id="MobiDB-lite"/>
    </source>
</evidence>
<reference evidence="4 5" key="1">
    <citation type="submission" date="2020-08" db="EMBL/GenBank/DDBJ databases">
        <title>Winkia gen. nov., sp. nov., isolated from faeces of the Anser albifrons in China.</title>
        <authorList>
            <person name="Liu Q."/>
        </authorList>
    </citation>
    <scope>NUCLEOTIDE SEQUENCE [LARGE SCALE GENOMIC DNA]</scope>
    <source>
        <strain evidence="4 5">C62</strain>
    </source>
</reference>
<sequence length="417" mass="44074">MEIDGYELVAPLGRSQAGTVWRVRDGSGRAWAAKLVRADAGERADRFARGRLCGIVAIAPADLGRVGVISKIREGDDLGVLARDESWRGDHARSAIHKVACQLARIHAAGLAHGDVSAANIHATRSGVALIDPLLDEAEPTPHYRAPERAVSLAADVYALGILARDLGVSAPILTRACDADPTKRPAARHIARALADVDTPVRTRRPEDTPAPPPQSHDPIRAELTRPPTQRTQPVRSAEARRRQARGRNRRGLLATVIGIALIGAGAATLLWPSSSQATPAAAEKTTQQAATRDVLADHVRALITDRDAALARGNREKLAALTAPDSPARAEDDALADALAAADIRLEGLATKVGEVVREPDAPDGGVVVSVHVQQQAYRRCQGSTCEDVPAQPGRTVRITLTGERGAVRSIDASG</sequence>
<dbReference type="EMBL" id="JACRUO010000001">
    <property type="protein sequence ID" value="MBD3688663.1"/>
    <property type="molecule type" value="Genomic_DNA"/>
</dbReference>
<evidence type="ECO:0000259" key="3">
    <source>
        <dbReference type="SMART" id="SM00220"/>
    </source>
</evidence>
<dbReference type="Gene3D" id="1.10.510.10">
    <property type="entry name" value="Transferase(Phosphotransferase) domain 1"/>
    <property type="match status" value="1"/>
</dbReference>
<dbReference type="RefSeq" id="WP_191070776.1">
    <property type="nucleotide sequence ID" value="NZ_CP060506.1"/>
</dbReference>
<accession>A0A8I0G9F6</accession>
<keyword evidence="2" id="KW-0812">Transmembrane</keyword>
<dbReference type="InterPro" id="IPR000719">
    <property type="entry name" value="Prot_kinase_dom"/>
</dbReference>
<gene>
    <name evidence="4" type="ORF">H8R10_00170</name>
</gene>